<dbReference type="PROSITE" id="PS00839">
    <property type="entry name" value="SUMT_1"/>
    <property type="match status" value="1"/>
</dbReference>
<keyword evidence="9" id="KW-1185">Reference proteome</keyword>
<proteinExistence type="predicted"/>
<dbReference type="PANTHER" id="PTHR45790">
    <property type="entry name" value="SIROHEME SYNTHASE-RELATED"/>
    <property type="match status" value="1"/>
</dbReference>
<evidence type="ECO:0000259" key="7">
    <source>
        <dbReference type="Pfam" id="PF02602"/>
    </source>
</evidence>
<dbReference type="CDD" id="cd06578">
    <property type="entry name" value="HemD"/>
    <property type="match status" value="1"/>
</dbReference>
<reference evidence="8 9" key="1">
    <citation type="submission" date="2024-04" db="EMBL/GenBank/DDBJ databases">
        <title>Isolation of an actinomycete strain from pig manure.</title>
        <authorList>
            <person name="Gong T."/>
            <person name="Yu Z."/>
            <person name="An M."/>
            <person name="Wei C."/>
            <person name="Yang W."/>
            <person name="Liu L."/>
        </authorList>
    </citation>
    <scope>NUCLEOTIDE SEQUENCE [LARGE SCALE GENOMIC DNA]</scope>
    <source>
        <strain evidence="8 9">ZF39</strain>
    </source>
</reference>
<dbReference type="InterPro" id="IPR014777">
    <property type="entry name" value="4pyrrole_Mease_sub1"/>
</dbReference>
<dbReference type="InterPro" id="IPR014776">
    <property type="entry name" value="4pyrrole_Mease_sub2"/>
</dbReference>
<gene>
    <name evidence="8" type="ORF">AADG42_05075</name>
</gene>
<keyword evidence="2" id="KW-0489">Methyltransferase</keyword>
<dbReference type="InterPro" id="IPR003043">
    <property type="entry name" value="Uropor_MeTrfase_CS"/>
</dbReference>
<dbReference type="InterPro" id="IPR035996">
    <property type="entry name" value="4pyrrol_Methylase_sf"/>
</dbReference>
<evidence type="ECO:0000313" key="8">
    <source>
        <dbReference type="EMBL" id="XAN06706.1"/>
    </source>
</evidence>
<feature type="domain" description="Tetrapyrrole biosynthesis uroporphyrinogen III synthase" evidence="7">
    <location>
        <begin position="290"/>
        <end position="515"/>
    </location>
</feature>
<dbReference type="EMBL" id="CP154795">
    <property type="protein sequence ID" value="XAN06706.1"/>
    <property type="molecule type" value="Genomic_DNA"/>
</dbReference>
<evidence type="ECO:0000256" key="1">
    <source>
        <dbReference type="ARBA" id="ARBA00012162"/>
    </source>
</evidence>
<sequence>MSSPGIPQPAGTLTAPHAPAARSRVIFVGTGPGDPDLLTLGAVAAIAEASAVILDREHLRAMFDHPAVTVGEGVEIHVLPIQPSGKMLPPSQRAKQVLRLAGEGGRVVRLVSGDPFMDSAVADEAAACVRGGIDFEVIPGVSHLTAVPEYAGISLNNAGGLHFVSAPDRVVKSQAAQWATQGTLVISTRAGLLVEAIEAARASGRPDEESGLVTYFGGSIEQDTLAGPLGQLAEIVTAHEADREIDPEEPVHLMVGPAVEQRDDLSWYETKPLFGWRVLVPRTKDQAGPMTNRLRTYGATSEEVPTISVEPPRSPQQMDKAIRGLVEGRFEWVAFTSVNAVKAVREKLEDYGLDARALSGLKVAAVGRVTAGALRDWGIEPDLVPSGEQSAAGLAAEWPPYDDVLDPINRVFLPRADIATETLSAGLSKLGWVVEDVTAYRTVRAAPPPAPTREAIKTGQFDAVVFTSSSTVRNLVGIAGKPHATTVIAVIGPATARTCEEHGLRVDVMAPNPGALELADALATFAAERRDALIAAGEKVIKPSQTKRANGRRRS</sequence>
<dbReference type="Proteomes" id="UP001442841">
    <property type="component" value="Chromosome"/>
</dbReference>
<dbReference type="PANTHER" id="PTHR45790:SF3">
    <property type="entry name" value="S-ADENOSYL-L-METHIONINE-DEPENDENT UROPORPHYRINOGEN III METHYLTRANSFERASE, CHLOROPLASTIC"/>
    <property type="match status" value="1"/>
</dbReference>
<dbReference type="InterPro" id="IPR000878">
    <property type="entry name" value="4pyrrol_Mease"/>
</dbReference>
<feature type="domain" description="Tetrapyrrole methylase" evidence="6">
    <location>
        <begin position="24"/>
        <end position="233"/>
    </location>
</feature>
<dbReference type="GO" id="GO:0004852">
    <property type="term" value="F:uroporphyrinogen-III synthase activity"/>
    <property type="evidence" value="ECO:0007669"/>
    <property type="project" value="UniProtKB-EC"/>
</dbReference>
<dbReference type="InterPro" id="IPR036108">
    <property type="entry name" value="4pyrrol_syn_uPrphyn_synt_sf"/>
</dbReference>
<name>A0ABZ3FKX8_9ACTN</name>
<evidence type="ECO:0000256" key="3">
    <source>
        <dbReference type="ARBA" id="ARBA00022679"/>
    </source>
</evidence>
<dbReference type="EC" id="2.1.1.107" evidence="1"/>
<dbReference type="InterPro" id="IPR003754">
    <property type="entry name" value="4pyrrol_synth_uPrphyn_synth"/>
</dbReference>
<dbReference type="Pfam" id="PF00590">
    <property type="entry name" value="TP_methylase"/>
    <property type="match status" value="1"/>
</dbReference>
<dbReference type="Gene3D" id="3.40.1010.10">
    <property type="entry name" value="Cobalt-precorrin-4 Transmethylase, Domain 1"/>
    <property type="match status" value="1"/>
</dbReference>
<accession>A0ABZ3FKX8</accession>
<dbReference type="Gene3D" id="3.40.50.10090">
    <property type="match status" value="2"/>
</dbReference>
<evidence type="ECO:0000313" key="9">
    <source>
        <dbReference type="Proteomes" id="UP001442841"/>
    </source>
</evidence>
<organism evidence="8 9">
    <name type="scientific">Ammonicoccus fulvus</name>
    <dbReference type="NCBI Taxonomy" id="3138240"/>
    <lineage>
        <taxon>Bacteria</taxon>
        <taxon>Bacillati</taxon>
        <taxon>Actinomycetota</taxon>
        <taxon>Actinomycetes</taxon>
        <taxon>Propionibacteriales</taxon>
        <taxon>Propionibacteriaceae</taxon>
        <taxon>Ammonicoccus</taxon>
    </lineage>
</organism>
<dbReference type="SUPFAM" id="SSF53790">
    <property type="entry name" value="Tetrapyrrole methylase"/>
    <property type="match status" value="1"/>
</dbReference>
<evidence type="ECO:0000259" key="6">
    <source>
        <dbReference type="Pfam" id="PF00590"/>
    </source>
</evidence>
<protein>
    <recommendedName>
        <fullName evidence="1">uroporphyrinogen-III C-methyltransferase</fullName>
        <ecNumber evidence="1">2.1.1.107</ecNumber>
    </recommendedName>
</protein>
<evidence type="ECO:0000256" key="5">
    <source>
        <dbReference type="ARBA" id="ARBA00023244"/>
    </source>
</evidence>
<evidence type="ECO:0000256" key="4">
    <source>
        <dbReference type="ARBA" id="ARBA00022691"/>
    </source>
</evidence>
<keyword evidence="5" id="KW-0627">Porphyrin biosynthesis</keyword>
<dbReference type="Gene3D" id="3.30.950.10">
    <property type="entry name" value="Methyltransferase, Cobalt-precorrin-4 Transmethylase, Domain 2"/>
    <property type="match status" value="1"/>
</dbReference>
<dbReference type="SUPFAM" id="SSF69618">
    <property type="entry name" value="HemD-like"/>
    <property type="match status" value="1"/>
</dbReference>
<keyword evidence="8" id="KW-0456">Lyase</keyword>
<keyword evidence="4" id="KW-0949">S-adenosyl-L-methionine</keyword>
<dbReference type="InterPro" id="IPR050161">
    <property type="entry name" value="Siro_Cobalamin_biosynth"/>
</dbReference>
<keyword evidence="3" id="KW-0808">Transferase</keyword>
<evidence type="ECO:0000256" key="2">
    <source>
        <dbReference type="ARBA" id="ARBA00022603"/>
    </source>
</evidence>
<dbReference type="Pfam" id="PF02602">
    <property type="entry name" value="HEM4"/>
    <property type="match status" value="1"/>
</dbReference>